<keyword evidence="3" id="KW-1185">Reference proteome</keyword>
<evidence type="ECO:0000256" key="1">
    <source>
        <dbReference type="SAM" id="SignalP"/>
    </source>
</evidence>
<dbReference type="AlphaFoldDB" id="A0A8T0F3J3"/>
<reference evidence="2" key="1">
    <citation type="journal article" date="2020" name="bioRxiv">
        <title>Chromosome-level reference genome of the European wasp spider Argiope bruennichi: a resource for studies on range expansion and evolutionary adaptation.</title>
        <authorList>
            <person name="Sheffer M.M."/>
            <person name="Hoppe A."/>
            <person name="Krehenwinkel H."/>
            <person name="Uhl G."/>
            <person name="Kuss A.W."/>
            <person name="Jensen L."/>
            <person name="Jensen C."/>
            <person name="Gillespie R.G."/>
            <person name="Hoff K.J."/>
            <person name="Prost S."/>
        </authorList>
    </citation>
    <scope>NUCLEOTIDE SEQUENCE</scope>
</reference>
<feature type="chain" id="PRO_5035719896" evidence="1">
    <location>
        <begin position="22"/>
        <end position="1107"/>
    </location>
</feature>
<dbReference type="InterPro" id="IPR043070">
    <property type="entry name" value="Spidroin_repeat"/>
</dbReference>
<dbReference type="EMBL" id="JABXBU010000030">
    <property type="protein sequence ID" value="KAF8784855.1"/>
    <property type="molecule type" value="Genomic_DNA"/>
</dbReference>
<reference evidence="2" key="2">
    <citation type="submission" date="2020-06" db="EMBL/GenBank/DDBJ databases">
        <authorList>
            <person name="Sheffer M."/>
        </authorList>
    </citation>
    <scope>NUCLEOTIDE SEQUENCE</scope>
</reference>
<dbReference type="Proteomes" id="UP000807504">
    <property type="component" value="Unassembled WGS sequence"/>
</dbReference>
<organism evidence="2 3">
    <name type="scientific">Argiope bruennichi</name>
    <name type="common">Wasp spider</name>
    <name type="synonym">Aranea bruennichi</name>
    <dbReference type="NCBI Taxonomy" id="94029"/>
    <lineage>
        <taxon>Eukaryota</taxon>
        <taxon>Metazoa</taxon>
        <taxon>Ecdysozoa</taxon>
        <taxon>Arthropoda</taxon>
        <taxon>Chelicerata</taxon>
        <taxon>Arachnida</taxon>
        <taxon>Araneae</taxon>
        <taxon>Araneomorphae</taxon>
        <taxon>Entelegynae</taxon>
        <taxon>Araneoidea</taxon>
        <taxon>Araneidae</taxon>
        <taxon>Argiope</taxon>
    </lineage>
</organism>
<evidence type="ECO:0000313" key="2">
    <source>
        <dbReference type="EMBL" id="KAF8784855.1"/>
    </source>
</evidence>
<proteinExistence type="predicted"/>
<evidence type="ECO:0000313" key="3">
    <source>
        <dbReference type="Proteomes" id="UP000807504"/>
    </source>
</evidence>
<comment type="caution">
    <text evidence="2">The sequence shown here is derived from an EMBL/GenBank/DDBJ whole genome shotgun (WGS) entry which is preliminary data.</text>
</comment>
<keyword evidence="1" id="KW-0732">Signal</keyword>
<name>A0A8T0F3J3_ARGBR</name>
<feature type="signal peptide" evidence="1">
    <location>
        <begin position="1"/>
        <end position="21"/>
    </location>
</feature>
<sequence length="1107" mass="126036">MKNCTLLSLLLIVLTIEKLDARTLFFDERLYPEVEEFRSKFMSFILNEPIDSLQEAKIAEIIGSVLQLISDGRRLVYDRIQLYSTNFAFLAIDKLFEKTKCVRNEAFYTKAEIFQAFLKAFKRVEKTVDSVLKLNVMDCTAPEAVAPKPNAVSSDNVNDDYGLFRLFTSLLKDGASVESSGSSYDSHMIGKEFEKALPAIINNNIISPSVYSTHSFNIIKMIRDTTNNLQQNLQSSKLFYLVFRFNIPADIANGFVDCFVKSVASIKELSLFNVSYISDVLVKDHQITTFNNTTQFYASMFSKAVSKFIRKYANEMDLNFRSLILSLPKRITNAFSDNFFHGCSDEKLNAKTSANIVENYQNFFELSQSQLEFTFNITHKLIKISEAYSNKHKGRILLALKLTLFSLTKTFNIPDNVFLAVFKKSLALFDGSSFPEIFLTFTVLDIMQTLNGMNSFQGLNSSTAIFKFARILVQRFRENFENQSHEEQNSEIIDLQQENSINLKLPLEIDKKTSVDFAEMLNRPLEISKNSDIFLNETIHKKWHGISLVFAKKIYNAIFLSKLFHDVLYYNSKYVSQFCSCVITYSFFYPLKLDSYEILTLADIFTEIISSYSGSKEKFAQNFAIQIAYWFDFNGLLSKYDIFTLSTSIVDIVLKYVRSCNNLKPNEDNFKDNLHKRDVDFPTQTDNGTKMSLTSSKNSDFKQQRFFPSINMGMESKGHRPHHIRKREAAVQNENDASILVTSSSNSIFERKLLFPSVEMKEESSKNGQVKNHLHKRDAAFSIQIDNVTSSPPQTIYSKKFKQNHSLLDINVNSNKSSTQANSFNKETLRSDKANNSKSLMSLKDSFKSLLYYNLISSSVFKEVMHNNIGTSCAIIYAQEIARVLLKNSPWSALNETSIISALTENFPSKTENHTALDFVDIFSNRISDIAEKFSLIDKNRLNDVATATANSITSYFTKRVSGDSVKSGNRNLCKSDIDLGMKSEEKFHTEMSLVNHTLLNHFKYKVNGTFLLKEFHKESHPKVNADANLTDILSAKFSSILHKNLVSSDKFLKAFYDGLPLPVASAYAFSMAKSLASCSELQAIDETDFSLAFEAALNQLWNHKLL</sequence>
<protein>
    <submittedName>
        <fullName evidence="2">Uncharacterized protein</fullName>
    </submittedName>
</protein>
<gene>
    <name evidence="2" type="ORF">HNY73_010471</name>
</gene>
<dbReference type="Gene3D" id="1.10.274.60">
    <property type="entry name" value="Spidroin, repetitive domain"/>
    <property type="match status" value="1"/>
</dbReference>
<accession>A0A8T0F3J3</accession>